<protein>
    <submittedName>
        <fullName evidence="1">Peptidase family S41</fullName>
    </submittedName>
</protein>
<organism evidence="1 2">
    <name type="scientific">Mucilaginibacter pineti</name>
    <dbReference type="NCBI Taxonomy" id="1391627"/>
    <lineage>
        <taxon>Bacteria</taxon>
        <taxon>Pseudomonadati</taxon>
        <taxon>Bacteroidota</taxon>
        <taxon>Sphingobacteriia</taxon>
        <taxon>Sphingobacteriales</taxon>
        <taxon>Sphingobacteriaceae</taxon>
        <taxon>Mucilaginibacter</taxon>
    </lineage>
</organism>
<evidence type="ECO:0000313" key="1">
    <source>
        <dbReference type="EMBL" id="SDD94367.1"/>
    </source>
</evidence>
<dbReference type="InterPro" id="IPR029045">
    <property type="entry name" value="ClpP/crotonase-like_dom_sf"/>
</dbReference>
<dbReference type="EMBL" id="FNAI01000003">
    <property type="protein sequence ID" value="SDD94367.1"/>
    <property type="molecule type" value="Genomic_DNA"/>
</dbReference>
<dbReference type="Gene3D" id="3.90.226.10">
    <property type="entry name" value="2-enoyl-CoA Hydratase, Chain A, domain 1"/>
    <property type="match status" value="2"/>
</dbReference>
<name>A0A1G6YXK6_9SPHI</name>
<accession>A0A1G6YXK6</accession>
<dbReference type="Proteomes" id="UP000199072">
    <property type="component" value="Unassembled WGS sequence"/>
</dbReference>
<proteinExistence type="predicted"/>
<dbReference type="OrthoDB" id="5480566at2"/>
<dbReference type="SUPFAM" id="SSF52096">
    <property type="entry name" value="ClpP/crotonase"/>
    <property type="match status" value="1"/>
</dbReference>
<sequence length="430" mass="48381">MCTACVISIIKPHPSATFHLLAASYRRMMKRIIILCCILLHSGLVFCQQLSKADYLQDLQYLKDTLPKRHINLFAKISKADFDKNITAIASRLANRDYETFTAELFKLTVAIGDEHTHIEPVFTKAAPIRFNKFAEGIYVTATDTTNTDVLLYQLTGVNGHPINEVISRFKEIIQSGNQSFFDSRFLHFINNPAILKGLQITNSTDETTFDLIAPDGKTVKRTIKSVTGEDAVNLPLIEVKNKLLSQKGKGNYWYSYDAESGTLYFNYNNCQEQDGHPFSAFNDELFDAIDKNKPRRLVVDLRYNGGGNSAVLGPFIERIKQSYLNSKGKLFVLIGKQTFSSALMNAVDFKRDTHATLVGEPTSGSVNHYGEVRGFRLPHTKIVIGYSTRYWENWKGHNGPLMPDAAITYSVKNYANGIDEAMVYADKAR</sequence>
<gene>
    <name evidence="1" type="ORF">SAMN05216464_103112</name>
</gene>
<evidence type="ECO:0000313" key="2">
    <source>
        <dbReference type="Proteomes" id="UP000199072"/>
    </source>
</evidence>
<dbReference type="STRING" id="1391627.SAMN05216464_103112"/>
<keyword evidence="2" id="KW-1185">Reference proteome</keyword>
<reference evidence="1 2" key="1">
    <citation type="submission" date="2016-10" db="EMBL/GenBank/DDBJ databases">
        <authorList>
            <person name="de Groot N.N."/>
        </authorList>
    </citation>
    <scope>NUCLEOTIDE SEQUENCE [LARGE SCALE GENOMIC DNA]</scope>
    <source>
        <strain evidence="1 2">47C3B</strain>
    </source>
</reference>
<dbReference type="AlphaFoldDB" id="A0A1G6YXK6"/>